<reference evidence="6" key="1">
    <citation type="submission" date="2017-04" db="EMBL/GenBank/DDBJ databases">
        <authorList>
            <person name="Varghese N."/>
            <person name="Submissions S."/>
        </authorList>
    </citation>
    <scope>NUCLEOTIDE SEQUENCE [LARGE SCALE GENOMIC DNA]</scope>
    <source>
        <strain evidence="6">DSM 12126</strain>
    </source>
</reference>
<dbReference type="CDD" id="cd01392">
    <property type="entry name" value="HTH_LacI"/>
    <property type="match status" value="1"/>
</dbReference>
<evidence type="ECO:0000313" key="6">
    <source>
        <dbReference type="Proteomes" id="UP000192756"/>
    </source>
</evidence>
<dbReference type="PANTHER" id="PTHR30146">
    <property type="entry name" value="LACI-RELATED TRANSCRIPTIONAL REPRESSOR"/>
    <property type="match status" value="1"/>
</dbReference>
<dbReference type="CDD" id="cd06307">
    <property type="entry name" value="PBP1_sugar_binding"/>
    <property type="match status" value="1"/>
</dbReference>
<evidence type="ECO:0000256" key="3">
    <source>
        <dbReference type="ARBA" id="ARBA00023163"/>
    </source>
</evidence>
<feature type="domain" description="HTH lacI-type" evidence="4">
    <location>
        <begin position="10"/>
        <end position="64"/>
    </location>
</feature>
<dbReference type="GO" id="GO:0000976">
    <property type="term" value="F:transcription cis-regulatory region binding"/>
    <property type="evidence" value="ECO:0007669"/>
    <property type="project" value="TreeGrafter"/>
</dbReference>
<evidence type="ECO:0000256" key="2">
    <source>
        <dbReference type="ARBA" id="ARBA00023125"/>
    </source>
</evidence>
<proteinExistence type="predicted"/>
<dbReference type="SMART" id="SM00354">
    <property type="entry name" value="HTH_LACI"/>
    <property type="match status" value="1"/>
</dbReference>
<dbReference type="Pfam" id="PF13407">
    <property type="entry name" value="Peripla_BP_4"/>
    <property type="match status" value="1"/>
</dbReference>
<dbReference type="EMBL" id="FWXT01000003">
    <property type="protein sequence ID" value="SMC95161.1"/>
    <property type="molecule type" value="Genomic_DNA"/>
</dbReference>
<dbReference type="PROSITE" id="PS00356">
    <property type="entry name" value="HTH_LACI_1"/>
    <property type="match status" value="1"/>
</dbReference>
<keyword evidence="1" id="KW-0805">Transcription regulation</keyword>
<name>A0A1W2DCJ5_9SPHI</name>
<protein>
    <submittedName>
        <fullName evidence="5">Transcriptional regulator, LacI family</fullName>
    </submittedName>
</protein>
<accession>A0A1W2DCJ5</accession>
<dbReference type="InterPro" id="IPR028082">
    <property type="entry name" value="Peripla_BP_I"/>
</dbReference>
<organism evidence="5 6">
    <name type="scientific">Pedobacter africanus</name>
    <dbReference type="NCBI Taxonomy" id="151894"/>
    <lineage>
        <taxon>Bacteria</taxon>
        <taxon>Pseudomonadati</taxon>
        <taxon>Bacteroidota</taxon>
        <taxon>Sphingobacteriia</taxon>
        <taxon>Sphingobacteriales</taxon>
        <taxon>Sphingobacteriaceae</taxon>
        <taxon>Pedobacter</taxon>
    </lineage>
</organism>
<dbReference type="OrthoDB" id="628703at2"/>
<keyword evidence="2" id="KW-0238">DNA-binding</keyword>
<evidence type="ECO:0000259" key="4">
    <source>
        <dbReference type="PROSITE" id="PS50932"/>
    </source>
</evidence>
<evidence type="ECO:0000313" key="5">
    <source>
        <dbReference type="EMBL" id="SMC95161.1"/>
    </source>
</evidence>
<dbReference type="Proteomes" id="UP000192756">
    <property type="component" value="Unassembled WGS sequence"/>
</dbReference>
<dbReference type="GO" id="GO:0003700">
    <property type="term" value="F:DNA-binding transcription factor activity"/>
    <property type="evidence" value="ECO:0007669"/>
    <property type="project" value="TreeGrafter"/>
</dbReference>
<evidence type="ECO:0000256" key="1">
    <source>
        <dbReference type="ARBA" id="ARBA00023015"/>
    </source>
</evidence>
<dbReference type="Gene3D" id="3.40.50.2300">
    <property type="match status" value="2"/>
</dbReference>
<dbReference type="PANTHER" id="PTHR30146:SF144">
    <property type="entry name" value="LACI-FAMILY TRANSCRIPTION REGULATOR"/>
    <property type="match status" value="1"/>
</dbReference>
<dbReference type="InterPro" id="IPR025997">
    <property type="entry name" value="SBP_2_dom"/>
</dbReference>
<sequence length="354" mass="40434">MKKTEEKALVGVREIARKANVSIATVDRVLHNRTGVSAKTKEKIDAIIEELNYKPNILARRLASKQILRFAVLIPSVSKETDYWSAPLSGVLQAESEISSYGIQVETFFFDQNDKKSFVKQSEAVLRGNFNGVLLAPMFIEESSKFVDECALLNIPCVFINSDIPDKNSLCYIGPSLYHSGYLAAHISGYLLKENDKVLIVNISKEIDNHHHLLRKEEGFRKYFEDNHKVNEILKVDIRDTAYDSVKKSLSAVLKNNTINLIFVTNSRVSSVAHYLEEENIEDVKLIGFDFLTENIAYLKKQTIDFLICQKPIEQGYRGIMALYTHFVHASPIDKVYHMPIDIITKENHQFYRN</sequence>
<dbReference type="SUPFAM" id="SSF53822">
    <property type="entry name" value="Periplasmic binding protein-like I"/>
    <property type="match status" value="1"/>
</dbReference>
<dbReference type="STRING" id="151894.SAMN04488524_3606"/>
<dbReference type="PROSITE" id="PS50932">
    <property type="entry name" value="HTH_LACI_2"/>
    <property type="match status" value="1"/>
</dbReference>
<gene>
    <name evidence="5" type="ORF">SAMN04488524_3606</name>
</gene>
<dbReference type="InterPro" id="IPR000843">
    <property type="entry name" value="HTH_LacI"/>
</dbReference>
<keyword evidence="3" id="KW-0804">Transcription</keyword>
<dbReference type="SUPFAM" id="SSF47413">
    <property type="entry name" value="lambda repressor-like DNA-binding domains"/>
    <property type="match status" value="1"/>
</dbReference>
<dbReference type="RefSeq" id="WP_084240400.1">
    <property type="nucleotide sequence ID" value="NZ_FWXT01000003.1"/>
</dbReference>
<dbReference type="Gene3D" id="1.10.260.40">
    <property type="entry name" value="lambda repressor-like DNA-binding domains"/>
    <property type="match status" value="1"/>
</dbReference>
<dbReference type="InterPro" id="IPR010982">
    <property type="entry name" value="Lambda_DNA-bd_dom_sf"/>
</dbReference>
<keyword evidence="6" id="KW-1185">Reference proteome</keyword>
<dbReference type="AlphaFoldDB" id="A0A1W2DCJ5"/>
<dbReference type="Pfam" id="PF00356">
    <property type="entry name" value="LacI"/>
    <property type="match status" value="1"/>
</dbReference>